<feature type="domain" description="Cytochrome c" evidence="9">
    <location>
        <begin position="365"/>
        <end position="447"/>
    </location>
</feature>
<organism evidence="10 11">
    <name type="scientific">Deinococcus taklimakanensis</name>
    <dbReference type="NCBI Taxonomy" id="536443"/>
    <lineage>
        <taxon>Bacteria</taxon>
        <taxon>Thermotogati</taxon>
        <taxon>Deinococcota</taxon>
        <taxon>Deinococci</taxon>
        <taxon>Deinococcales</taxon>
        <taxon>Deinococcaceae</taxon>
        <taxon>Deinococcus</taxon>
    </lineage>
</organism>
<dbReference type="InterPro" id="IPR009056">
    <property type="entry name" value="Cyt_c-like_dom"/>
</dbReference>
<feature type="domain" description="Protein kinase" evidence="8">
    <location>
        <begin position="15"/>
        <end position="264"/>
    </location>
</feature>
<keyword evidence="1" id="KW-0813">Transport</keyword>
<evidence type="ECO:0000256" key="7">
    <source>
        <dbReference type="SAM" id="MobiDB-lite"/>
    </source>
</evidence>
<dbReference type="Gene3D" id="1.10.510.10">
    <property type="entry name" value="Transferase(Phosphotransferase) domain 1"/>
    <property type="match status" value="1"/>
</dbReference>
<dbReference type="SUPFAM" id="SSF56112">
    <property type="entry name" value="Protein kinase-like (PK-like)"/>
    <property type="match status" value="1"/>
</dbReference>
<dbReference type="RefSeq" id="WP_386843691.1">
    <property type="nucleotide sequence ID" value="NZ_JBHUMK010000019.1"/>
</dbReference>
<evidence type="ECO:0000259" key="9">
    <source>
        <dbReference type="PROSITE" id="PS51007"/>
    </source>
</evidence>
<sequence length="787" mass="84484">MAEWPSPDTLIAGRYRLGELLHATPNEALYRARTEWDGAVLLSLYAAPHAGTPLGQRARQIWQRHARSLLQLQHPHLLPVRDLIGESAGAGETLGLVFEPRRASTLRERLADGPLRTSLLQTLTVALFEGLSAAHRGALLHTQLSPEAVWFDEQQRPLLAEFGLGRRTAQELREDWPPDPRYAAPELLAGGPYTPQTDLYALAATLLEAVTGTALPPATARQQGVRLPAWPTGVPTGAAHALEACLCLDPAARAVSAAEVLEMLRRAPVEPVGGTPVSQSAEAAVAPLAGPVDVPAQPTPMPPTVAAHRSGFPWWTLAVIGVAALGVYKLEFEPRHSASTVVTESTTAASASDAAAEQAATAAAPEPRGGEETFAESCAGCHGAFGEGGVGPALSEARDWTSEQFLRAVREGQAPDRELAPMMPRFSATQLSDVEAQNVHTFLSSLLPDTTPIPSETPSEPEVAAVPAAPPPPPEATPVEALPPSEDPITDEEVASFVDGYLAAGSGDDLASAMVLYADRVDYFDRGVQARDVLQKDKAGYFKRWPQRAYRRVSDIQTLSEGANDRLVRFNYSYDLTRPGKQLTGQAYTDLRLIKTGGKLFITSENGKIFKELQHSVTTEVPAPTESANTLSETPDFSTASEDRAASADSRQGAPKFLSWSFGGCVDDVSGVSGATLSLGRLQHCALVIETLPNGAVPAQAVFNYELEYNEAGEVRKFAINAPDVWPSQTSGPLETTFRQEGVTLIFTVPLTVRERLDRTYTQINTIGKVTFDNGSEKNIYVRIPID</sequence>
<dbReference type="PANTHER" id="PTHR37823">
    <property type="entry name" value="CYTOCHROME C-553-LIKE"/>
    <property type="match status" value="1"/>
</dbReference>
<evidence type="ECO:0000313" key="11">
    <source>
        <dbReference type="Proteomes" id="UP001597475"/>
    </source>
</evidence>
<dbReference type="Pfam" id="PF00069">
    <property type="entry name" value="Pkinase"/>
    <property type="match status" value="1"/>
</dbReference>
<evidence type="ECO:0000259" key="8">
    <source>
        <dbReference type="PROSITE" id="PS50011"/>
    </source>
</evidence>
<comment type="caution">
    <text evidence="10">The sequence shown here is derived from an EMBL/GenBank/DDBJ whole genome shotgun (WGS) entry which is preliminary data.</text>
</comment>
<name>A0ABW5P330_9DEIO</name>
<feature type="region of interest" description="Disordered" evidence="7">
    <location>
        <begin position="449"/>
        <end position="479"/>
    </location>
</feature>
<evidence type="ECO:0000256" key="2">
    <source>
        <dbReference type="ARBA" id="ARBA00022617"/>
    </source>
</evidence>
<keyword evidence="3 6" id="KW-0479">Metal-binding</keyword>
<gene>
    <name evidence="10" type="ORF">ACFSR9_05130</name>
</gene>
<evidence type="ECO:0000313" key="10">
    <source>
        <dbReference type="EMBL" id="MFD2608824.1"/>
    </source>
</evidence>
<dbReference type="EMBL" id="JBHUMK010000019">
    <property type="protein sequence ID" value="MFD2608824.1"/>
    <property type="molecule type" value="Genomic_DNA"/>
</dbReference>
<dbReference type="PROSITE" id="PS51007">
    <property type="entry name" value="CYTC"/>
    <property type="match status" value="1"/>
</dbReference>
<reference evidence="11" key="1">
    <citation type="journal article" date="2019" name="Int. J. Syst. Evol. Microbiol.">
        <title>The Global Catalogue of Microorganisms (GCM) 10K type strain sequencing project: providing services to taxonomists for standard genome sequencing and annotation.</title>
        <authorList>
            <consortium name="The Broad Institute Genomics Platform"/>
            <consortium name="The Broad Institute Genome Sequencing Center for Infectious Disease"/>
            <person name="Wu L."/>
            <person name="Ma J."/>
        </authorList>
    </citation>
    <scope>NUCLEOTIDE SEQUENCE [LARGE SCALE GENOMIC DNA]</scope>
    <source>
        <strain evidence="11">KCTC 33842</strain>
    </source>
</reference>
<evidence type="ECO:0000256" key="5">
    <source>
        <dbReference type="ARBA" id="ARBA00023004"/>
    </source>
</evidence>
<evidence type="ECO:0000256" key="4">
    <source>
        <dbReference type="ARBA" id="ARBA00022982"/>
    </source>
</evidence>
<keyword evidence="5 6" id="KW-0408">Iron</keyword>
<dbReference type="Proteomes" id="UP001597475">
    <property type="component" value="Unassembled WGS sequence"/>
</dbReference>
<dbReference type="GO" id="GO:0004674">
    <property type="term" value="F:protein serine/threonine kinase activity"/>
    <property type="evidence" value="ECO:0007669"/>
    <property type="project" value="UniProtKB-KW"/>
</dbReference>
<dbReference type="InterPro" id="IPR036909">
    <property type="entry name" value="Cyt_c-like_dom_sf"/>
</dbReference>
<accession>A0ABW5P330</accession>
<keyword evidence="10" id="KW-0723">Serine/threonine-protein kinase</keyword>
<dbReference type="InterPro" id="IPR011009">
    <property type="entry name" value="Kinase-like_dom_sf"/>
</dbReference>
<feature type="region of interest" description="Disordered" evidence="7">
    <location>
        <begin position="339"/>
        <end position="375"/>
    </location>
</feature>
<evidence type="ECO:0000256" key="3">
    <source>
        <dbReference type="ARBA" id="ARBA00022723"/>
    </source>
</evidence>
<dbReference type="Pfam" id="PF13442">
    <property type="entry name" value="Cytochrome_CBB3"/>
    <property type="match status" value="1"/>
</dbReference>
<keyword evidence="11" id="KW-1185">Reference proteome</keyword>
<dbReference type="SMART" id="SM00220">
    <property type="entry name" value="S_TKc"/>
    <property type="match status" value="1"/>
</dbReference>
<dbReference type="InterPro" id="IPR051811">
    <property type="entry name" value="Cytochrome_c550/c551-like"/>
</dbReference>
<dbReference type="PROSITE" id="PS50011">
    <property type="entry name" value="PROTEIN_KINASE_DOM"/>
    <property type="match status" value="1"/>
</dbReference>
<proteinExistence type="predicted"/>
<dbReference type="Gene3D" id="1.10.760.10">
    <property type="entry name" value="Cytochrome c-like domain"/>
    <property type="match status" value="1"/>
</dbReference>
<keyword evidence="4" id="KW-0249">Electron transport</keyword>
<dbReference type="SUPFAM" id="SSF46626">
    <property type="entry name" value="Cytochrome c"/>
    <property type="match status" value="1"/>
</dbReference>
<keyword evidence="10" id="KW-0808">Transferase</keyword>
<evidence type="ECO:0000256" key="1">
    <source>
        <dbReference type="ARBA" id="ARBA00022448"/>
    </source>
</evidence>
<protein>
    <submittedName>
        <fullName evidence="10">Serine/threonine protein kinase</fullName>
    </submittedName>
</protein>
<dbReference type="InterPro" id="IPR000719">
    <property type="entry name" value="Prot_kinase_dom"/>
</dbReference>
<feature type="region of interest" description="Disordered" evidence="7">
    <location>
        <begin position="621"/>
        <end position="650"/>
    </location>
</feature>
<evidence type="ECO:0000256" key="6">
    <source>
        <dbReference type="PROSITE-ProRule" id="PRU00433"/>
    </source>
</evidence>
<feature type="compositionally biased region" description="Polar residues" evidence="7">
    <location>
        <begin position="626"/>
        <end position="637"/>
    </location>
</feature>
<feature type="compositionally biased region" description="Low complexity" evidence="7">
    <location>
        <begin position="339"/>
        <end position="364"/>
    </location>
</feature>
<feature type="compositionally biased region" description="Low complexity" evidence="7">
    <location>
        <begin position="449"/>
        <end position="467"/>
    </location>
</feature>
<dbReference type="PANTHER" id="PTHR37823:SF1">
    <property type="entry name" value="CYTOCHROME C-553-LIKE"/>
    <property type="match status" value="1"/>
</dbReference>
<keyword evidence="10" id="KW-0418">Kinase</keyword>
<keyword evidence="2 6" id="KW-0349">Heme</keyword>